<dbReference type="Proteomes" id="UP000242414">
    <property type="component" value="Unassembled WGS sequence"/>
</dbReference>
<dbReference type="VEuPathDB" id="FungiDB:BCV72DRAFT_329411"/>
<dbReference type="OrthoDB" id="2289822at2759"/>
<sequence length="165" mass="18201">MLPEVIRTKSKYILQACVAPGPTSPNDFFSFVKPIMKELMTLKREGFKLAGSGMTVNAHLLFAGGDTPTRAKLAGQSGHTHLSGCRCCTIKAVRIEERNIFSPSSSIAYQTKAPFTMTDVDPGQKLPTPFADLKRSHDAFFFPNRLDALTWLQYRATNCTINDNG</sequence>
<reference evidence="1" key="1">
    <citation type="journal article" date="2016" name="Proc. Natl. Acad. Sci. U.S.A.">
        <title>Lipid metabolic changes in an early divergent fungus govern the establishment of a mutualistic symbiosis with endobacteria.</title>
        <authorList>
            <person name="Lastovetsky O.A."/>
            <person name="Gaspar M.L."/>
            <person name="Mondo S.J."/>
            <person name="LaButti K.M."/>
            <person name="Sandor L."/>
            <person name="Grigoriev I.V."/>
            <person name="Henry S.A."/>
            <person name="Pawlowska T.E."/>
        </authorList>
    </citation>
    <scope>NUCLEOTIDE SEQUENCE [LARGE SCALE GENOMIC DNA]</scope>
    <source>
        <strain evidence="1">ATCC 52814</strain>
    </source>
</reference>
<accession>A0A1X0R2D9</accession>
<evidence type="ECO:0000313" key="1">
    <source>
        <dbReference type="EMBL" id="ORE06213.1"/>
    </source>
</evidence>
<proteinExistence type="predicted"/>
<organism evidence="1">
    <name type="scientific">Rhizopus microsporus var. microsporus</name>
    <dbReference type="NCBI Taxonomy" id="86635"/>
    <lineage>
        <taxon>Eukaryota</taxon>
        <taxon>Fungi</taxon>
        <taxon>Fungi incertae sedis</taxon>
        <taxon>Mucoromycota</taxon>
        <taxon>Mucoromycotina</taxon>
        <taxon>Mucoromycetes</taxon>
        <taxon>Mucorales</taxon>
        <taxon>Mucorineae</taxon>
        <taxon>Rhizopodaceae</taxon>
        <taxon>Rhizopus</taxon>
    </lineage>
</organism>
<gene>
    <name evidence="1" type="ORF">BCV72DRAFT_329411</name>
</gene>
<dbReference type="AlphaFoldDB" id="A0A1X0R2D9"/>
<protein>
    <submittedName>
        <fullName evidence="1">Uncharacterized protein</fullName>
    </submittedName>
</protein>
<dbReference type="EMBL" id="KV921928">
    <property type="protein sequence ID" value="ORE06213.1"/>
    <property type="molecule type" value="Genomic_DNA"/>
</dbReference>
<name>A0A1X0R2D9_RHIZD</name>